<proteinExistence type="predicted"/>
<dbReference type="RefSeq" id="WP_127080054.1">
    <property type="nucleotide sequence ID" value="NZ_RSCL01000003.1"/>
</dbReference>
<dbReference type="EMBL" id="RSCL01000003">
    <property type="protein sequence ID" value="RUT08218.1"/>
    <property type="molecule type" value="Genomic_DNA"/>
</dbReference>
<keyword evidence="3" id="KW-1185">Reference proteome</keyword>
<evidence type="ECO:0000256" key="1">
    <source>
        <dbReference type="SAM" id="SignalP"/>
    </source>
</evidence>
<evidence type="ECO:0000313" key="2">
    <source>
        <dbReference type="EMBL" id="RUT08218.1"/>
    </source>
</evidence>
<sequence length="139" mass="15871">MGLKFKLLSSLFILLASSFPSVAAAQESAPGYETAADAMQRAFYKNSPNYYRNQGINRDIDLILGTGTPFRSSFPEKEIERDADLVNALYRDVIMQQAMNDPYIRTPDLPNPYNTSLMMSPRMNQEKLRSGTEFRFEQR</sequence>
<keyword evidence="1" id="KW-0732">Signal</keyword>
<organism evidence="2 3">
    <name type="scientific">Dulcicalothrix desertica PCC 7102</name>
    <dbReference type="NCBI Taxonomy" id="232991"/>
    <lineage>
        <taxon>Bacteria</taxon>
        <taxon>Bacillati</taxon>
        <taxon>Cyanobacteriota</taxon>
        <taxon>Cyanophyceae</taxon>
        <taxon>Nostocales</taxon>
        <taxon>Calotrichaceae</taxon>
        <taxon>Dulcicalothrix</taxon>
    </lineage>
</organism>
<reference evidence="2" key="1">
    <citation type="submission" date="2018-12" db="EMBL/GenBank/DDBJ databases">
        <authorList>
            <person name="Will S."/>
            <person name="Neumann-Schaal M."/>
            <person name="Henke P."/>
        </authorList>
    </citation>
    <scope>NUCLEOTIDE SEQUENCE</scope>
    <source>
        <strain evidence="2">PCC 7102</strain>
    </source>
</reference>
<feature type="signal peptide" evidence="1">
    <location>
        <begin position="1"/>
        <end position="23"/>
    </location>
</feature>
<protein>
    <submittedName>
        <fullName evidence="2">Uncharacterized protein</fullName>
    </submittedName>
</protein>
<dbReference type="AlphaFoldDB" id="A0A433VQ26"/>
<feature type="chain" id="PRO_5030092579" evidence="1">
    <location>
        <begin position="24"/>
        <end position="139"/>
    </location>
</feature>
<name>A0A433VQ26_9CYAN</name>
<comment type="caution">
    <text evidence="2">The sequence shown here is derived from an EMBL/GenBank/DDBJ whole genome shotgun (WGS) entry which is preliminary data.</text>
</comment>
<gene>
    <name evidence="2" type="ORF">DSM106972_013860</name>
</gene>
<evidence type="ECO:0000313" key="3">
    <source>
        <dbReference type="Proteomes" id="UP000271624"/>
    </source>
</evidence>
<reference evidence="2" key="2">
    <citation type="journal article" date="2019" name="Genome Biol. Evol.">
        <title>Day and night: Metabolic profiles and evolutionary relationships of six axenic non-marine cyanobacteria.</title>
        <authorList>
            <person name="Will S.E."/>
            <person name="Henke P."/>
            <person name="Boedeker C."/>
            <person name="Huang S."/>
            <person name="Brinkmann H."/>
            <person name="Rohde M."/>
            <person name="Jarek M."/>
            <person name="Friedl T."/>
            <person name="Seufert S."/>
            <person name="Schumacher M."/>
            <person name="Overmann J."/>
            <person name="Neumann-Schaal M."/>
            <person name="Petersen J."/>
        </authorList>
    </citation>
    <scope>NUCLEOTIDE SEQUENCE [LARGE SCALE GENOMIC DNA]</scope>
    <source>
        <strain evidence="2">PCC 7102</strain>
    </source>
</reference>
<dbReference type="Proteomes" id="UP000271624">
    <property type="component" value="Unassembled WGS sequence"/>
</dbReference>
<dbReference type="OrthoDB" id="468477at2"/>
<accession>A0A433VQ26</accession>